<organism evidence="2">
    <name type="scientific">marine sediment metagenome</name>
    <dbReference type="NCBI Taxonomy" id="412755"/>
    <lineage>
        <taxon>unclassified sequences</taxon>
        <taxon>metagenomes</taxon>
        <taxon>ecological metagenomes</taxon>
    </lineage>
</organism>
<evidence type="ECO:0000259" key="1">
    <source>
        <dbReference type="Pfam" id="PF04321"/>
    </source>
</evidence>
<dbReference type="SUPFAM" id="SSF51735">
    <property type="entry name" value="NAD(P)-binding Rossmann-fold domains"/>
    <property type="match status" value="1"/>
</dbReference>
<dbReference type="InterPro" id="IPR005913">
    <property type="entry name" value="dTDP_dehydrorham_reduct"/>
</dbReference>
<dbReference type="PANTHER" id="PTHR10491:SF4">
    <property type="entry name" value="METHIONINE ADENOSYLTRANSFERASE 2 SUBUNIT BETA"/>
    <property type="match status" value="1"/>
</dbReference>
<name>A0A0F9YG57_9ZZZZ</name>
<accession>A0A0F9YG57</accession>
<dbReference type="Gene3D" id="3.90.25.10">
    <property type="entry name" value="UDP-galactose 4-epimerase, domain 1"/>
    <property type="match status" value="1"/>
</dbReference>
<sequence>MKLLITGAKGMLGRTLMRRLGEHDCCGTDLDDCDITRADQVDAAVASWEPDVVIHCAAMTAVDDCEMQSDLAFAVNETGSANVAAACGRHGARLIAISTDYVFAGDLDRPYLESDPTGPRTVYGASKLAGEEAIRAGCADHLICRVAWLYGPGGPSFLHTMLKLGASASELKIVDDQIGNPTSTDAVAGHVQLLLRAPVTGVAHLTCEGEATWYAFAQEIFRLADMPVPLTPCTTAEFPRPAPRPANSRLDNAALRRHDLPAMPDWRAALADFMRENPHG</sequence>
<proteinExistence type="predicted"/>
<dbReference type="GO" id="GO:0008831">
    <property type="term" value="F:dTDP-4-dehydrorhamnose reductase activity"/>
    <property type="evidence" value="ECO:0007669"/>
    <property type="project" value="TreeGrafter"/>
</dbReference>
<dbReference type="GO" id="GO:0005829">
    <property type="term" value="C:cytosol"/>
    <property type="evidence" value="ECO:0007669"/>
    <property type="project" value="TreeGrafter"/>
</dbReference>
<dbReference type="PANTHER" id="PTHR10491">
    <property type="entry name" value="DTDP-4-DEHYDRORHAMNOSE REDUCTASE"/>
    <property type="match status" value="1"/>
</dbReference>
<dbReference type="Gene3D" id="3.40.50.720">
    <property type="entry name" value="NAD(P)-binding Rossmann-like Domain"/>
    <property type="match status" value="1"/>
</dbReference>
<dbReference type="AlphaFoldDB" id="A0A0F9YG57"/>
<dbReference type="CDD" id="cd05254">
    <property type="entry name" value="dTDP_HR_like_SDR_e"/>
    <property type="match status" value="1"/>
</dbReference>
<dbReference type="GO" id="GO:0019305">
    <property type="term" value="P:dTDP-rhamnose biosynthetic process"/>
    <property type="evidence" value="ECO:0007669"/>
    <property type="project" value="TreeGrafter"/>
</dbReference>
<gene>
    <name evidence="2" type="ORF">LCGC14_0016630</name>
</gene>
<feature type="domain" description="RmlD-like substrate binding" evidence="1">
    <location>
        <begin position="1"/>
        <end position="276"/>
    </location>
</feature>
<evidence type="ECO:0000313" key="2">
    <source>
        <dbReference type="EMBL" id="KKO11187.1"/>
    </source>
</evidence>
<reference evidence="2" key="1">
    <citation type="journal article" date="2015" name="Nature">
        <title>Complex archaea that bridge the gap between prokaryotes and eukaryotes.</title>
        <authorList>
            <person name="Spang A."/>
            <person name="Saw J.H."/>
            <person name="Jorgensen S.L."/>
            <person name="Zaremba-Niedzwiedzka K."/>
            <person name="Martijn J."/>
            <person name="Lind A.E."/>
            <person name="van Eijk R."/>
            <person name="Schleper C."/>
            <person name="Guy L."/>
            <person name="Ettema T.J."/>
        </authorList>
    </citation>
    <scope>NUCLEOTIDE SEQUENCE</scope>
</reference>
<protein>
    <recommendedName>
        <fullName evidence="1">RmlD-like substrate binding domain-containing protein</fullName>
    </recommendedName>
</protein>
<dbReference type="EMBL" id="LAZR01000003">
    <property type="protein sequence ID" value="KKO11187.1"/>
    <property type="molecule type" value="Genomic_DNA"/>
</dbReference>
<dbReference type="NCBIfam" id="TIGR01214">
    <property type="entry name" value="rmlD"/>
    <property type="match status" value="1"/>
</dbReference>
<dbReference type="InterPro" id="IPR029903">
    <property type="entry name" value="RmlD-like-bd"/>
</dbReference>
<dbReference type="InterPro" id="IPR036291">
    <property type="entry name" value="NAD(P)-bd_dom_sf"/>
</dbReference>
<dbReference type="Pfam" id="PF04321">
    <property type="entry name" value="RmlD_sub_bind"/>
    <property type="match status" value="1"/>
</dbReference>
<comment type="caution">
    <text evidence="2">The sequence shown here is derived from an EMBL/GenBank/DDBJ whole genome shotgun (WGS) entry which is preliminary data.</text>
</comment>